<comment type="subcellular location">
    <subcellularLocation>
        <location evidence="1">Cell inner membrane</location>
        <topology evidence="1">Single-pass membrane protein</topology>
        <orientation evidence="1">Periplasmic side</orientation>
    </subcellularLocation>
</comment>
<dbReference type="GO" id="GO:0055085">
    <property type="term" value="P:transmembrane transport"/>
    <property type="evidence" value="ECO:0007669"/>
    <property type="project" value="InterPro"/>
</dbReference>
<dbReference type="InterPro" id="IPR006260">
    <property type="entry name" value="TonB/TolA_C"/>
</dbReference>
<keyword evidence="4" id="KW-1003">Cell membrane</keyword>
<feature type="region of interest" description="Disordered" evidence="10">
    <location>
        <begin position="100"/>
        <end position="125"/>
    </location>
</feature>
<keyword evidence="3" id="KW-0813">Transport</keyword>
<evidence type="ECO:0000256" key="7">
    <source>
        <dbReference type="ARBA" id="ARBA00022927"/>
    </source>
</evidence>
<dbReference type="EMBL" id="LGTQ01000005">
    <property type="protein sequence ID" value="KPM49977.1"/>
    <property type="molecule type" value="Genomic_DNA"/>
</dbReference>
<dbReference type="GO" id="GO:0031992">
    <property type="term" value="F:energy transducer activity"/>
    <property type="evidence" value="ECO:0007669"/>
    <property type="project" value="TreeGrafter"/>
</dbReference>
<evidence type="ECO:0000259" key="12">
    <source>
        <dbReference type="PROSITE" id="PS52015"/>
    </source>
</evidence>
<reference evidence="13 14" key="1">
    <citation type="submission" date="2015-07" db="EMBL/GenBank/DDBJ databases">
        <title>The draft genome sequence of Leadbetterella sp. JN14-9.</title>
        <authorList>
            <person name="Liu Y."/>
            <person name="Du J."/>
            <person name="Shao Z."/>
        </authorList>
    </citation>
    <scope>NUCLEOTIDE SEQUENCE [LARGE SCALE GENOMIC DNA]</scope>
    <source>
        <strain evidence="13 14">JN14-9</strain>
    </source>
</reference>
<dbReference type="Pfam" id="PF03544">
    <property type="entry name" value="TonB_C"/>
    <property type="match status" value="1"/>
</dbReference>
<comment type="caution">
    <text evidence="13">The sequence shown here is derived from an EMBL/GenBank/DDBJ whole genome shotgun (WGS) entry which is preliminary data.</text>
</comment>
<evidence type="ECO:0000256" key="2">
    <source>
        <dbReference type="ARBA" id="ARBA00006555"/>
    </source>
</evidence>
<evidence type="ECO:0000256" key="8">
    <source>
        <dbReference type="ARBA" id="ARBA00022989"/>
    </source>
</evidence>
<keyword evidence="6 11" id="KW-0812">Transmembrane</keyword>
<evidence type="ECO:0000256" key="1">
    <source>
        <dbReference type="ARBA" id="ARBA00004383"/>
    </source>
</evidence>
<dbReference type="STRING" id="1605367.AFM12_05320"/>
<keyword evidence="9 11" id="KW-0472">Membrane</keyword>
<name>A0A0P7C6L4_9BACT</name>
<dbReference type="InterPro" id="IPR037682">
    <property type="entry name" value="TonB_C"/>
</dbReference>
<feature type="compositionally biased region" description="Low complexity" evidence="10">
    <location>
        <begin position="101"/>
        <end position="116"/>
    </location>
</feature>
<dbReference type="PATRIC" id="fig|1605367.3.peg.2421"/>
<evidence type="ECO:0000256" key="3">
    <source>
        <dbReference type="ARBA" id="ARBA00022448"/>
    </source>
</evidence>
<dbReference type="Gene3D" id="3.30.1150.10">
    <property type="match status" value="1"/>
</dbReference>
<evidence type="ECO:0000256" key="10">
    <source>
        <dbReference type="SAM" id="MobiDB-lite"/>
    </source>
</evidence>
<protein>
    <recommendedName>
        <fullName evidence="12">TonB C-terminal domain-containing protein</fullName>
    </recommendedName>
</protein>
<comment type="similarity">
    <text evidence="2">Belongs to the TonB family.</text>
</comment>
<dbReference type="NCBIfam" id="TIGR01352">
    <property type="entry name" value="tonB_Cterm"/>
    <property type="match status" value="1"/>
</dbReference>
<feature type="domain" description="TonB C-terminal" evidence="12">
    <location>
        <begin position="189"/>
        <end position="280"/>
    </location>
</feature>
<dbReference type="RefSeq" id="WP_055144676.1">
    <property type="nucleotide sequence ID" value="NZ_JXSZ01000005.1"/>
</dbReference>
<dbReference type="AlphaFoldDB" id="A0A0P7C6L4"/>
<dbReference type="PANTHER" id="PTHR33446">
    <property type="entry name" value="PROTEIN TONB-RELATED"/>
    <property type="match status" value="1"/>
</dbReference>
<keyword evidence="8 11" id="KW-1133">Transmembrane helix</keyword>
<keyword evidence="7" id="KW-0653">Protein transport</keyword>
<dbReference type="InterPro" id="IPR051045">
    <property type="entry name" value="TonB-dependent_transducer"/>
</dbReference>
<dbReference type="GO" id="GO:0015031">
    <property type="term" value="P:protein transport"/>
    <property type="evidence" value="ECO:0007669"/>
    <property type="project" value="UniProtKB-KW"/>
</dbReference>
<gene>
    <name evidence="13" type="ORF">AFM12_05320</name>
</gene>
<keyword evidence="5" id="KW-0997">Cell inner membrane</keyword>
<evidence type="ECO:0000313" key="13">
    <source>
        <dbReference type="EMBL" id="KPM49977.1"/>
    </source>
</evidence>
<dbReference type="OrthoDB" id="9812355at2"/>
<evidence type="ECO:0000256" key="4">
    <source>
        <dbReference type="ARBA" id="ARBA00022475"/>
    </source>
</evidence>
<evidence type="ECO:0000313" key="14">
    <source>
        <dbReference type="Proteomes" id="UP000050454"/>
    </source>
</evidence>
<organism evidence="13 14">
    <name type="scientific">Jiulongibacter sediminis</name>
    <dbReference type="NCBI Taxonomy" id="1605367"/>
    <lineage>
        <taxon>Bacteria</taxon>
        <taxon>Pseudomonadati</taxon>
        <taxon>Bacteroidota</taxon>
        <taxon>Cytophagia</taxon>
        <taxon>Cytophagales</taxon>
        <taxon>Leadbetterellaceae</taxon>
        <taxon>Jiulongibacter</taxon>
    </lineage>
</organism>
<evidence type="ECO:0000256" key="11">
    <source>
        <dbReference type="SAM" id="Phobius"/>
    </source>
</evidence>
<evidence type="ECO:0000256" key="9">
    <source>
        <dbReference type="ARBA" id="ARBA00023136"/>
    </source>
</evidence>
<dbReference type="SUPFAM" id="SSF74653">
    <property type="entry name" value="TolA/TonB C-terminal domain"/>
    <property type="match status" value="1"/>
</dbReference>
<feature type="transmembrane region" description="Helical" evidence="11">
    <location>
        <begin position="34"/>
        <end position="55"/>
    </location>
</feature>
<accession>A0A0P7C6L4</accession>
<dbReference type="PANTHER" id="PTHR33446:SF2">
    <property type="entry name" value="PROTEIN TONB"/>
    <property type="match status" value="1"/>
</dbReference>
<evidence type="ECO:0000256" key="6">
    <source>
        <dbReference type="ARBA" id="ARBA00022692"/>
    </source>
</evidence>
<dbReference type="GO" id="GO:0098797">
    <property type="term" value="C:plasma membrane protein complex"/>
    <property type="evidence" value="ECO:0007669"/>
    <property type="project" value="TreeGrafter"/>
</dbReference>
<dbReference type="PROSITE" id="PS52015">
    <property type="entry name" value="TONB_CTD"/>
    <property type="match status" value="1"/>
</dbReference>
<proteinExistence type="inferred from homology"/>
<keyword evidence="14" id="KW-1185">Reference proteome</keyword>
<sequence length="280" mass="30952">MKKKIQMSLDDIVFEHRNKAYGAYAMRQEYRANLTKAAVIGSLSMITVFLSSFVINKMKPIEPKTGHIYKIVELDKITESLQDVEDPPEKAIVEKPKQEVVKQVQNPPQVTPVQNNEPEDDKGVPTEEELKISAIGNETIDGPPVEGSFANPGPIEIPGDVIAPEPPAPPALKVDEPMVISEVMPEFEGGMSKMYKWLGKNLKYPDNASRNGIEGRVVVSFIVEKNGGISDVKILKGIGFGCDEEAERVVKAMPKWKAGIQNGRPVRVKYTLPLTFKINS</sequence>
<evidence type="ECO:0000256" key="5">
    <source>
        <dbReference type="ARBA" id="ARBA00022519"/>
    </source>
</evidence>
<dbReference type="Proteomes" id="UP000050454">
    <property type="component" value="Unassembled WGS sequence"/>
</dbReference>